<gene>
    <name evidence="1" type="ORF">QBC33DRAFT_552971</name>
</gene>
<dbReference type="GeneID" id="85312541"/>
<proteinExistence type="predicted"/>
<keyword evidence="2" id="KW-1185">Reference proteome</keyword>
<dbReference type="Proteomes" id="UP001244011">
    <property type="component" value="Unassembled WGS sequence"/>
</dbReference>
<dbReference type="Pfam" id="PF06041">
    <property type="entry name" value="DUF924"/>
    <property type="match status" value="1"/>
</dbReference>
<sequence length="327" mass="36759">MSLVRSSRIALRSISPSRNIVPQLGLVSSSTAKGSTALLPKSTCLPAAFRRTLASATGPDSLSSAQTRPLPNKMAALEPHLTPTLFQGIRDFWFEHLENENHLVLPAQEHAKRWFFGGEEFDKICMERFSPTLSAIRASGLTTGDEILRIANPSCPLDWLSLIILLDQLPRNCYRGEAAAVVFNFFDPMALQIAMTAIERGIDMEPEIRWRLAYRTWLFLPLMHSEDIAIHEKAVEKYARVENDVEDLIESEDDLADADKYRSTARKIIKENAGAAKALAQMHMAFEKKHQVIIQQFGRYPHRNKVLGREPTHAETEYLDNGGDTFG</sequence>
<dbReference type="InterPro" id="IPR011990">
    <property type="entry name" value="TPR-like_helical_dom_sf"/>
</dbReference>
<dbReference type="SUPFAM" id="SSF48452">
    <property type="entry name" value="TPR-like"/>
    <property type="match status" value="1"/>
</dbReference>
<dbReference type="Gene3D" id="1.25.40.10">
    <property type="entry name" value="Tetratricopeptide repeat domain"/>
    <property type="match status" value="1"/>
</dbReference>
<organism evidence="1 2">
    <name type="scientific">Phialemonium atrogriseum</name>
    <dbReference type="NCBI Taxonomy" id="1093897"/>
    <lineage>
        <taxon>Eukaryota</taxon>
        <taxon>Fungi</taxon>
        <taxon>Dikarya</taxon>
        <taxon>Ascomycota</taxon>
        <taxon>Pezizomycotina</taxon>
        <taxon>Sordariomycetes</taxon>
        <taxon>Sordariomycetidae</taxon>
        <taxon>Cephalothecales</taxon>
        <taxon>Cephalothecaceae</taxon>
        <taxon>Phialemonium</taxon>
    </lineage>
</organism>
<protein>
    <submittedName>
        <fullName evidence="1">Uncharacterized protein</fullName>
    </submittedName>
</protein>
<dbReference type="EMBL" id="MU839044">
    <property type="protein sequence ID" value="KAK1762041.1"/>
    <property type="molecule type" value="Genomic_DNA"/>
</dbReference>
<dbReference type="InterPro" id="IPR010323">
    <property type="entry name" value="DUF924"/>
</dbReference>
<evidence type="ECO:0000313" key="2">
    <source>
        <dbReference type="Proteomes" id="UP001244011"/>
    </source>
</evidence>
<evidence type="ECO:0000313" key="1">
    <source>
        <dbReference type="EMBL" id="KAK1762041.1"/>
    </source>
</evidence>
<reference evidence="1" key="1">
    <citation type="submission" date="2023-06" db="EMBL/GenBank/DDBJ databases">
        <title>Genome-scale phylogeny and comparative genomics of the fungal order Sordariales.</title>
        <authorList>
            <consortium name="Lawrence Berkeley National Laboratory"/>
            <person name="Hensen N."/>
            <person name="Bonometti L."/>
            <person name="Westerberg I."/>
            <person name="Brannstrom I.O."/>
            <person name="Guillou S."/>
            <person name="Cros-Aarteil S."/>
            <person name="Calhoun S."/>
            <person name="Haridas S."/>
            <person name="Kuo A."/>
            <person name="Mondo S."/>
            <person name="Pangilinan J."/>
            <person name="Riley R."/>
            <person name="Labutti K."/>
            <person name="Andreopoulos B."/>
            <person name="Lipzen A."/>
            <person name="Chen C."/>
            <person name="Yanf M."/>
            <person name="Daum C."/>
            <person name="Ng V."/>
            <person name="Clum A."/>
            <person name="Steindorff A."/>
            <person name="Ohm R."/>
            <person name="Martin F."/>
            <person name="Silar P."/>
            <person name="Natvig D."/>
            <person name="Lalanne C."/>
            <person name="Gautier V."/>
            <person name="Ament-Velasquez S.L."/>
            <person name="Kruys A."/>
            <person name="Hutchinson M.I."/>
            <person name="Powell A.J."/>
            <person name="Barry K."/>
            <person name="Miller A.N."/>
            <person name="Grigoriev I.V."/>
            <person name="Debuchy R."/>
            <person name="Gladieux P."/>
            <person name="Thoren M.H."/>
            <person name="Johannesson H."/>
        </authorList>
    </citation>
    <scope>NUCLEOTIDE SEQUENCE</scope>
    <source>
        <strain evidence="1">8032-3</strain>
    </source>
</reference>
<comment type="caution">
    <text evidence="1">The sequence shown here is derived from an EMBL/GenBank/DDBJ whole genome shotgun (WGS) entry which is preliminary data.</text>
</comment>
<name>A0AAJ0FB31_9PEZI</name>
<accession>A0AAJ0FB31</accession>
<dbReference type="RefSeq" id="XP_060278254.1">
    <property type="nucleotide sequence ID" value="XM_060429354.1"/>
</dbReference>
<dbReference type="AlphaFoldDB" id="A0AAJ0FB31"/>
<dbReference type="Gene3D" id="1.20.58.320">
    <property type="entry name" value="TPR-like"/>
    <property type="match status" value="1"/>
</dbReference>